<dbReference type="Gene3D" id="1.10.30.50">
    <property type="match status" value="1"/>
</dbReference>
<dbReference type="Pfam" id="PF01844">
    <property type="entry name" value="HNH"/>
    <property type="match status" value="1"/>
</dbReference>
<dbReference type="GO" id="GO:0004519">
    <property type="term" value="F:endonuclease activity"/>
    <property type="evidence" value="ECO:0007669"/>
    <property type="project" value="InterPro"/>
</dbReference>
<evidence type="ECO:0000313" key="5">
    <source>
        <dbReference type="Proteomes" id="UP000246018"/>
    </source>
</evidence>
<dbReference type="InterPro" id="IPR002711">
    <property type="entry name" value="HNH"/>
</dbReference>
<organism evidence="4 5">
    <name type="scientific">Nocardioides gansuensis</name>
    <dbReference type="NCBI Taxonomy" id="2138300"/>
    <lineage>
        <taxon>Bacteria</taxon>
        <taxon>Bacillati</taxon>
        <taxon>Actinomycetota</taxon>
        <taxon>Actinomycetes</taxon>
        <taxon>Propionibacteriales</taxon>
        <taxon>Nocardioidaceae</taxon>
        <taxon>Nocardioides</taxon>
    </lineage>
</organism>
<evidence type="ECO:0000256" key="1">
    <source>
        <dbReference type="ARBA" id="ARBA00023450"/>
    </source>
</evidence>
<dbReference type="AlphaFoldDB" id="A0A2T8F7Y9"/>
<accession>A0A2T8F7Y9</accession>
<dbReference type="Proteomes" id="UP000246018">
    <property type="component" value="Unassembled WGS sequence"/>
</dbReference>
<gene>
    <name evidence="4" type="ORF">DDE18_17600</name>
</gene>
<reference evidence="4 5" key="1">
    <citation type="submission" date="2018-04" db="EMBL/GenBank/DDBJ databases">
        <title>Genome of Nocardioides gansuensis WSJ-1.</title>
        <authorList>
            <person name="Wu S."/>
            <person name="Wang G."/>
        </authorList>
    </citation>
    <scope>NUCLEOTIDE SEQUENCE [LARGE SCALE GENOMIC DNA]</scope>
    <source>
        <strain evidence="4 5">WSJ-1</strain>
    </source>
</reference>
<dbReference type="Pfam" id="PF02720">
    <property type="entry name" value="DUF222"/>
    <property type="match status" value="1"/>
</dbReference>
<dbReference type="InterPro" id="IPR003870">
    <property type="entry name" value="DUF222"/>
</dbReference>
<name>A0A2T8F7Y9_9ACTN</name>
<dbReference type="SMART" id="SM00507">
    <property type="entry name" value="HNHc"/>
    <property type="match status" value="1"/>
</dbReference>
<dbReference type="GO" id="GO:0003676">
    <property type="term" value="F:nucleic acid binding"/>
    <property type="evidence" value="ECO:0007669"/>
    <property type="project" value="InterPro"/>
</dbReference>
<dbReference type="GO" id="GO:0008270">
    <property type="term" value="F:zinc ion binding"/>
    <property type="evidence" value="ECO:0007669"/>
    <property type="project" value="InterPro"/>
</dbReference>
<dbReference type="InterPro" id="IPR003615">
    <property type="entry name" value="HNH_nuc"/>
</dbReference>
<comment type="caution">
    <text evidence="4">The sequence shown here is derived from an EMBL/GenBank/DDBJ whole genome shotgun (WGS) entry which is preliminary data.</text>
</comment>
<evidence type="ECO:0000259" key="3">
    <source>
        <dbReference type="SMART" id="SM00507"/>
    </source>
</evidence>
<keyword evidence="5" id="KW-1185">Reference proteome</keyword>
<dbReference type="EMBL" id="QDGZ01000007">
    <property type="protein sequence ID" value="PVG81832.1"/>
    <property type="molecule type" value="Genomic_DNA"/>
</dbReference>
<comment type="similarity">
    <text evidence="1">Belongs to the Rv1128c/1148c/1588c/1702c/1945/3466 family.</text>
</comment>
<proteinExistence type="inferred from homology"/>
<feature type="domain" description="HNH nuclease" evidence="3">
    <location>
        <begin position="344"/>
        <end position="396"/>
    </location>
</feature>
<evidence type="ECO:0000313" key="4">
    <source>
        <dbReference type="EMBL" id="PVG81832.1"/>
    </source>
</evidence>
<evidence type="ECO:0000256" key="2">
    <source>
        <dbReference type="SAM" id="MobiDB-lite"/>
    </source>
</evidence>
<dbReference type="OrthoDB" id="3634417at2"/>
<feature type="compositionally biased region" description="Pro residues" evidence="2">
    <location>
        <begin position="434"/>
        <end position="445"/>
    </location>
</feature>
<feature type="region of interest" description="Disordered" evidence="2">
    <location>
        <begin position="414"/>
        <end position="445"/>
    </location>
</feature>
<protein>
    <recommendedName>
        <fullName evidence="3">HNH nuclease domain-containing protein</fullName>
    </recommendedName>
</protein>
<sequence>MVLLEQAQRRLDSVRLAVAEQLEATDAAAAHGWASAKDFLTHVAGGRKGHGGGLLRLAGRLRALEPTRTALAAGVISQAQARVIATCASHLPREGQWRERAEALLLDRAATLDASDLELGFADVVAELDPDGTLLGDPEHTAGQERAAHQARFLAFSPDEVGGVRIRGYASVEESELVKAALLPLTRPVPAVPGACGGRPRPDGVPGARPVPCPDPGCAHDGRDPREFGARLWDALVATCRHAQAHPAAPGSHGAPARLIVTTTLDELRTGLDTAAAGLATRSGRDPAGGQPGRDLAGRLADRQRLSVAATRRLACDAEVIPMVLGAHGEILDVGRTQRLVTTAIWLALVARDQHCAFPGCRRTPQACDAHHLVHWADGGATSLDNLALLCRRHHTLTHHSAWTIHLDPITRRPVWRPPPRVDDTGRYTRLVGPPLPHASPPHAA</sequence>
<dbReference type="CDD" id="cd00085">
    <property type="entry name" value="HNHc"/>
    <property type="match status" value="1"/>
</dbReference>